<evidence type="ECO:0000259" key="4">
    <source>
        <dbReference type="PROSITE" id="PS50995"/>
    </source>
</evidence>
<dbReference type="HOGENOM" id="CLU_083287_27_4_0"/>
<gene>
    <name evidence="5" type="ordered locus">Oter_4274</name>
</gene>
<dbReference type="OrthoDB" id="9799747at2"/>
<dbReference type="Proteomes" id="UP000007013">
    <property type="component" value="Chromosome"/>
</dbReference>
<keyword evidence="6" id="KW-1185">Reference proteome</keyword>
<dbReference type="Pfam" id="PF01047">
    <property type="entry name" value="MarR"/>
    <property type="match status" value="1"/>
</dbReference>
<dbReference type="KEGG" id="ote:Oter_4274"/>
<sequence>MPADLDTAANHALHAFVKALKLLDLSEWSAQLAGIGMLDLGILHHAARDPNAILADIRQALGVPNSTLTSAIDRLERKGLLRRTINPRDKRSYGLALTDAGRALDKEHMRVDRAITRAVLAALDSDPERRTLVGLLEKVSRQMARR</sequence>
<dbReference type="InterPro" id="IPR023187">
    <property type="entry name" value="Tscrpt_reg_MarR-type_CS"/>
</dbReference>
<dbReference type="EMBL" id="CP001032">
    <property type="protein sequence ID" value="ACB77547.1"/>
    <property type="molecule type" value="Genomic_DNA"/>
</dbReference>
<protein>
    <submittedName>
        <fullName evidence="5">Transcriptional regulator, MarR family</fullName>
    </submittedName>
</protein>
<evidence type="ECO:0000313" key="5">
    <source>
        <dbReference type="EMBL" id="ACB77547.1"/>
    </source>
</evidence>
<evidence type="ECO:0000256" key="1">
    <source>
        <dbReference type="ARBA" id="ARBA00023015"/>
    </source>
</evidence>
<keyword evidence="2" id="KW-0238">DNA-binding</keyword>
<dbReference type="InterPro" id="IPR036390">
    <property type="entry name" value="WH_DNA-bd_sf"/>
</dbReference>
<evidence type="ECO:0000256" key="2">
    <source>
        <dbReference type="ARBA" id="ARBA00023125"/>
    </source>
</evidence>
<name>B1ZP20_OPITP</name>
<dbReference type="GO" id="GO:0003700">
    <property type="term" value="F:DNA-binding transcription factor activity"/>
    <property type="evidence" value="ECO:0007669"/>
    <property type="project" value="InterPro"/>
</dbReference>
<reference evidence="5 6" key="1">
    <citation type="journal article" date="2011" name="J. Bacteriol.">
        <title>Genome sequence of the verrucomicrobium Opitutus terrae PB90-1, an abundant inhabitant of rice paddy soil ecosystems.</title>
        <authorList>
            <person name="van Passel M.W."/>
            <person name="Kant R."/>
            <person name="Palva A."/>
            <person name="Copeland A."/>
            <person name="Lucas S."/>
            <person name="Lapidus A."/>
            <person name="Glavina del Rio T."/>
            <person name="Pitluck S."/>
            <person name="Goltsman E."/>
            <person name="Clum A."/>
            <person name="Sun H."/>
            <person name="Schmutz J."/>
            <person name="Larimer F.W."/>
            <person name="Land M.L."/>
            <person name="Hauser L."/>
            <person name="Kyrpides N."/>
            <person name="Mikhailova N."/>
            <person name="Richardson P.P."/>
            <person name="Janssen P.H."/>
            <person name="de Vos W.M."/>
            <person name="Smidt H."/>
        </authorList>
    </citation>
    <scope>NUCLEOTIDE SEQUENCE [LARGE SCALE GENOMIC DNA]</scope>
    <source>
        <strain evidence="6">DSM 11246 / JCM 15787 / PB90-1</strain>
    </source>
</reference>
<dbReference type="STRING" id="452637.Oter_4274"/>
<dbReference type="InterPro" id="IPR000835">
    <property type="entry name" value="HTH_MarR-typ"/>
</dbReference>
<dbReference type="PRINTS" id="PR00598">
    <property type="entry name" value="HTHMARR"/>
</dbReference>
<dbReference type="eggNOG" id="COG1846">
    <property type="taxonomic scope" value="Bacteria"/>
</dbReference>
<dbReference type="PANTHER" id="PTHR42756">
    <property type="entry name" value="TRANSCRIPTIONAL REGULATOR, MARR"/>
    <property type="match status" value="1"/>
</dbReference>
<evidence type="ECO:0000256" key="3">
    <source>
        <dbReference type="ARBA" id="ARBA00023163"/>
    </source>
</evidence>
<dbReference type="PANTHER" id="PTHR42756:SF1">
    <property type="entry name" value="TRANSCRIPTIONAL REPRESSOR OF EMRAB OPERON"/>
    <property type="match status" value="1"/>
</dbReference>
<keyword evidence="1" id="KW-0805">Transcription regulation</keyword>
<dbReference type="GO" id="GO:0003677">
    <property type="term" value="F:DNA binding"/>
    <property type="evidence" value="ECO:0007669"/>
    <property type="project" value="UniProtKB-KW"/>
</dbReference>
<proteinExistence type="predicted"/>
<keyword evidence="3" id="KW-0804">Transcription</keyword>
<dbReference type="InterPro" id="IPR036388">
    <property type="entry name" value="WH-like_DNA-bd_sf"/>
</dbReference>
<accession>B1ZP20</accession>
<dbReference type="PROSITE" id="PS50995">
    <property type="entry name" value="HTH_MARR_2"/>
    <property type="match status" value="1"/>
</dbReference>
<dbReference type="RefSeq" id="WP_012377074.1">
    <property type="nucleotide sequence ID" value="NC_010571.1"/>
</dbReference>
<dbReference type="Gene3D" id="1.10.10.10">
    <property type="entry name" value="Winged helix-like DNA-binding domain superfamily/Winged helix DNA-binding domain"/>
    <property type="match status" value="1"/>
</dbReference>
<dbReference type="AlphaFoldDB" id="B1ZP20"/>
<dbReference type="PROSITE" id="PS01117">
    <property type="entry name" value="HTH_MARR_1"/>
    <property type="match status" value="1"/>
</dbReference>
<dbReference type="SUPFAM" id="SSF46785">
    <property type="entry name" value="Winged helix' DNA-binding domain"/>
    <property type="match status" value="1"/>
</dbReference>
<evidence type="ECO:0000313" key="6">
    <source>
        <dbReference type="Proteomes" id="UP000007013"/>
    </source>
</evidence>
<organism evidence="5 6">
    <name type="scientific">Opitutus terrae (strain DSM 11246 / JCM 15787 / PB90-1)</name>
    <dbReference type="NCBI Taxonomy" id="452637"/>
    <lineage>
        <taxon>Bacteria</taxon>
        <taxon>Pseudomonadati</taxon>
        <taxon>Verrucomicrobiota</taxon>
        <taxon>Opitutia</taxon>
        <taxon>Opitutales</taxon>
        <taxon>Opitutaceae</taxon>
        <taxon>Opitutus</taxon>
    </lineage>
</organism>
<dbReference type="SMART" id="SM00347">
    <property type="entry name" value="HTH_MARR"/>
    <property type="match status" value="1"/>
</dbReference>
<feature type="domain" description="HTH marR-type" evidence="4">
    <location>
        <begin position="6"/>
        <end position="141"/>
    </location>
</feature>